<dbReference type="Proteomes" id="UP000184184">
    <property type="component" value="Unassembled WGS sequence"/>
</dbReference>
<dbReference type="OrthoDB" id="192171at2"/>
<dbReference type="RefSeq" id="WP_084543522.1">
    <property type="nucleotide sequence ID" value="NZ_FRCZ01000009.1"/>
</dbReference>
<dbReference type="SMART" id="SM00342">
    <property type="entry name" value="HTH_ARAC"/>
    <property type="match status" value="1"/>
</dbReference>
<dbReference type="Pfam" id="PF12833">
    <property type="entry name" value="HTH_18"/>
    <property type="match status" value="1"/>
</dbReference>
<dbReference type="PROSITE" id="PS00041">
    <property type="entry name" value="HTH_ARAC_FAMILY_1"/>
    <property type="match status" value="1"/>
</dbReference>
<feature type="domain" description="HTH araC/xylS-type" evidence="4">
    <location>
        <begin position="187"/>
        <end position="285"/>
    </location>
</feature>
<gene>
    <name evidence="5" type="ORF">SAMN05216179_3575</name>
</gene>
<evidence type="ECO:0000256" key="3">
    <source>
        <dbReference type="ARBA" id="ARBA00023163"/>
    </source>
</evidence>
<dbReference type="PANTHER" id="PTHR43280:SF30">
    <property type="entry name" value="MMSAB OPERON REGULATORY PROTEIN"/>
    <property type="match status" value="1"/>
</dbReference>
<dbReference type="GO" id="GO:0003700">
    <property type="term" value="F:DNA-binding transcription factor activity"/>
    <property type="evidence" value="ECO:0007669"/>
    <property type="project" value="InterPro"/>
</dbReference>
<dbReference type="InterPro" id="IPR020449">
    <property type="entry name" value="Tscrpt_reg_AraC-type_HTH"/>
</dbReference>
<protein>
    <submittedName>
        <fullName evidence="5">Transcriptional regulator, AraC family</fullName>
    </submittedName>
</protein>
<dbReference type="InterPro" id="IPR018060">
    <property type="entry name" value="HTH_AraC"/>
</dbReference>
<evidence type="ECO:0000313" key="5">
    <source>
        <dbReference type="EMBL" id="SHN35037.1"/>
    </source>
</evidence>
<dbReference type="SUPFAM" id="SSF51215">
    <property type="entry name" value="Regulatory protein AraC"/>
    <property type="match status" value="1"/>
</dbReference>
<accession>A0A1M7QTL5</accession>
<keyword evidence="6" id="KW-1185">Reference proteome</keyword>
<evidence type="ECO:0000313" key="6">
    <source>
        <dbReference type="Proteomes" id="UP000184184"/>
    </source>
</evidence>
<dbReference type="InterPro" id="IPR018062">
    <property type="entry name" value="HTH_AraC-typ_CS"/>
</dbReference>
<dbReference type="STRING" id="1027249.SAMN05216179_3575"/>
<dbReference type="InterPro" id="IPR009057">
    <property type="entry name" value="Homeodomain-like_sf"/>
</dbReference>
<dbReference type="EMBL" id="FRCZ01000009">
    <property type="protein sequence ID" value="SHN35037.1"/>
    <property type="molecule type" value="Genomic_DNA"/>
</dbReference>
<dbReference type="SUPFAM" id="SSF46689">
    <property type="entry name" value="Homeodomain-like"/>
    <property type="match status" value="1"/>
</dbReference>
<evidence type="ECO:0000256" key="1">
    <source>
        <dbReference type="ARBA" id="ARBA00023015"/>
    </source>
</evidence>
<evidence type="ECO:0000259" key="4">
    <source>
        <dbReference type="PROSITE" id="PS01124"/>
    </source>
</evidence>
<dbReference type="AlphaFoldDB" id="A0A1M7QTL5"/>
<dbReference type="PRINTS" id="PR00032">
    <property type="entry name" value="HTHARAC"/>
</dbReference>
<dbReference type="PANTHER" id="PTHR43280">
    <property type="entry name" value="ARAC-FAMILY TRANSCRIPTIONAL REGULATOR"/>
    <property type="match status" value="1"/>
</dbReference>
<name>A0A1M7QTL5_9BACI</name>
<dbReference type="InterPro" id="IPR037923">
    <property type="entry name" value="HTH-like"/>
</dbReference>
<keyword evidence="3" id="KW-0804">Transcription</keyword>
<reference evidence="5 6" key="1">
    <citation type="submission" date="2016-11" db="EMBL/GenBank/DDBJ databases">
        <authorList>
            <person name="Jaros S."/>
            <person name="Januszkiewicz K."/>
            <person name="Wedrychowicz H."/>
        </authorList>
    </citation>
    <scope>NUCLEOTIDE SEQUENCE [LARGE SCALE GENOMIC DNA]</scope>
    <source>
        <strain evidence="5 6">CGMCC 1.10681</strain>
    </source>
</reference>
<dbReference type="InterPro" id="IPR003313">
    <property type="entry name" value="AraC-bd"/>
</dbReference>
<evidence type="ECO:0000256" key="2">
    <source>
        <dbReference type="ARBA" id="ARBA00023125"/>
    </source>
</evidence>
<keyword evidence="2" id="KW-0238">DNA-binding</keyword>
<dbReference type="PROSITE" id="PS01124">
    <property type="entry name" value="HTH_ARAC_FAMILY_2"/>
    <property type="match status" value="1"/>
</dbReference>
<organism evidence="5 6">
    <name type="scientific">Gracilibacillus kekensis</name>
    <dbReference type="NCBI Taxonomy" id="1027249"/>
    <lineage>
        <taxon>Bacteria</taxon>
        <taxon>Bacillati</taxon>
        <taxon>Bacillota</taxon>
        <taxon>Bacilli</taxon>
        <taxon>Bacillales</taxon>
        <taxon>Bacillaceae</taxon>
        <taxon>Gracilibacillus</taxon>
    </lineage>
</organism>
<proteinExistence type="predicted"/>
<keyword evidence="1" id="KW-0805">Transcription regulation</keyword>
<sequence length="299" mass="35607">MYDVELRTEKMPFVLDMGETFTTSNWLHPNRLLDFHVFIYIYKGRMQVIEEEREYWLHEGDVLLLKKGLHHWGTVSALAGTKTFWIHFDTEDEKSHFKLSSFMTKISEAQELFKREDYCSILVLPKKLTIQNRTFVERKISDMLWTFRSREILKHLTTAALTMEFFLIIYRQQVLESCSSNSNRIVQKVKEYVESHYNERLNVEMLSDELQLTYNYISTVFKGNTGFSISSYHERMRIIRSTELMKNSNMNISQISQKVGYEDPLYFSRVFKKVTGYSPSTYLNQIYRIDLNLKGYISE</sequence>
<dbReference type="Gene3D" id="1.10.10.60">
    <property type="entry name" value="Homeodomain-like"/>
    <property type="match status" value="2"/>
</dbReference>
<dbReference type="GO" id="GO:0043565">
    <property type="term" value="F:sequence-specific DNA binding"/>
    <property type="evidence" value="ECO:0007669"/>
    <property type="project" value="InterPro"/>
</dbReference>
<dbReference type="Pfam" id="PF02311">
    <property type="entry name" value="AraC_binding"/>
    <property type="match status" value="1"/>
</dbReference>